<gene>
    <name evidence="6" type="primary">mcp2</name>
    <name evidence="6" type="ORF">NCTC13102_00443</name>
</gene>
<evidence type="ECO:0000256" key="2">
    <source>
        <dbReference type="PROSITE-ProRule" id="PRU00284"/>
    </source>
</evidence>
<dbReference type="Proteomes" id="UP000250166">
    <property type="component" value="Unassembled WGS sequence"/>
</dbReference>
<dbReference type="AlphaFoldDB" id="A0A2X3BBM3"/>
<feature type="coiled-coil region" evidence="3">
    <location>
        <begin position="466"/>
        <end position="493"/>
    </location>
</feature>
<evidence type="ECO:0000259" key="5">
    <source>
        <dbReference type="PROSITE" id="PS50111"/>
    </source>
</evidence>
<evidence type="ECO:0000256" key="3">
    <source>
        <dbReference type="SAM" id="Coils"/>
    </source>
</evidence>
<keyword evidence="4" id="KW-0812">Transmembrane</keyword>
<evidence type="ECO:0000256" key="1">
    <source>
        <dbReference type="ARBA" id="ARBA00023224"/>
    </source>
</evidence>
<dbReference type="GO" id="GO:0016020">
    <property type="term" value="C:membrane"/>
    <property type="evidence" value="ECO:0007669"/>
    <property type="project" value="InterPro"/>
</dbReference>
<reference evidence="6 7" key="1">
    <citation type="submission" date="2018-06" db="EMBL/GenBank/DDBJ databases">
        <authorList>
            <consortium name="Pathogen Informatics"/>
            <person name="Doyle S."/>
        </authorList>
    </citation>
    <scope>NUCLEOTIDE SEQUENCE [LARGE SCALE GENOMIC DNA]</scope>
    <source>
        <strain evidence="6 7">NCTC13102</strain>
    </source>
</reference>
<dbReference type="Pfam" id="PF00015">
    <property type="entry name" value="MCPsignal"/>
    <property type="match status" value="1"/>
</dbReference>
<dbReference type="Gene3D" id="1.10.287.950">
    <property type="entry name" value="Methyl-accepting chemotaxis protein"/>
    <property type="match status" value="1"/>
</dbReference>
<evidence type="ECO:0000313" key="6">
    <source>
        <dbReference type="EMBL" id="SQB97993.1"/>
    </source>
</evidence>
<keyword evidence="4" id="KW-1133">Transmembrane helix</keyword>
<dbReference type="InterPro" id="IPR004089">
    <property type="entry name" value="MCPsignal_dom"/>
</dbReference>
<feature type="coiled-coil region" evidence="3">
    <location>
        <begin position="400"/>
        <end position="430"/>
    </location>
</feature>
<keyword evidence="4" id="KW-0472">Membrane</keyword>
<accession>A0A2X3BBM3</accession>
<organism evidence="6 7">
    <name type="scientific">Helicobacter fennelliae</name>
    <dbReference type="NCBI Taxonomy" id="215"/>
    <lineage>
        <taxon>Bacteria</taxon>
        <taxon>Pseudomonadati</taxon>
        <taxon>Campylobacterota</taxon>
        <taxon>Epsilonproteobacteria</taxon>
        <taxon>Campylobacterales</taxon>
        <taxon>Helicobacteraceae</taxon>
        <taxon>Helicobacter</taxon>
    </lineage>
</organism>
<dbReference type="PANTHER" id="PTHR32089:SF114">
    <property type="entry name" value="METHYL-ACCEPTING CHEMOTAXIS PROTEIN MCPB"/>
    <property type="match status" value="1"/>
</dbReference>
<protein>
    <submittedName>
        <fullName evidence="6">Methyl-accepting chemotaxis sensory transducer</fullName>
    </submittedName>
</protein>
<dbReference type="SMART" id="SM00283">
    <property type="entry name" value="MA"/>
    <property type="match status" value="1"/>
</dbReference>
<keyword evidence="3" id="KW-0175">Coiled coil</keyword>
<evidence type="ECO:0000313" key="7">
    <source>
        <dbReference type="Proteomes" id="UP000250166"/>
    </source>
</evidence>
<feature type="domain" description="Methyl-accepting transducer" evidence="5">
    <location>
        <begin position="329"/>
        <end position="561"/>
    </location>
</feature>
<evidence type="ECO:0000256" key="4">
    <source>
        <dbReference type="SAM" id="Phobius"/>
    </source>
</evidence>
<name>A0A2X3BBM3_9HELI</name>
<proteinExistence type="predicted"/>
<dbReference type="GO" id="GO:0007165">
    <property type="term" value="P:signal transduction"/>
    <property type="evidence" value="ECO:0007669"/>
    <property type="project" value="UniProtKB-KW"/>
</dbReference>
<sequence>MSKYSAKIEGRLSTLKSLSLSSKLNIGLTTLSALIVLLTLAFFGFKSTFSNFVEHEEQSMKDIQKSFDALNGLSTRATDQFSIMKNHINETKQTMDTYEELIEQFEFIGQINAKLIKLLTNPGDSNNKNIILQMTKSWNESFIKKDENLKNFYPKIAQALEIQNIPMLCMRLEGYFEEIYSILIDRIYDTTSGINKKLDSSSKNIQQISESLSQNSASLSGVIGNLKKIDSIRDSASNQSVFILFMLLIIVAITAMTMFVIFRILRRFKEDSQQVATYLKDVSKGGDKLRAGGTLRLGRSENDELYIVSLFINSFIDKMKQTIEVAGHTTEEIVRLNQYISDLKHNIDNIVVRTNKNALTGNSIIKDLDSNIELASASQGKITESKNYLGDTSNNISALLEELSNTVKSQDELNKKLQELSDSIMQVKDVSLLIYDVADQTNLLALNAAIEAARAGEHGRGFAVVADEVRKLAESTQKSLQEIESRINLAMQNLGDISAAMTQNSQTFSDLSHEADTSKQSITTIQDFMLEVVQNTSEQSKSSIAITKQTRGIINELNEIDQLLFKSSEVIKTVVERSEKLKENDAILSKVINGF</sequence>
<feature type="transmembrane region" description="Helical" evidence="4">
    <location>
        <begin position="241"/>
        <end position="265"/>
    </location>
</feature>
<dbReference type="EMBL" id="UAWL01000006">
    <property type="protein sequence ID" value="SQB97993.1"/>
    <property type="molecule type" value="Genomic_DNA"/>
</dbReference>
<dbReference type="PROSITE" id="PS50111">
    <property type="entry name" value="CHEMOTAXIS_TRANSDUC_2"/>
    <property type="match status" value="1"/>
</dbReference>
<dbReference type="SUPFAM" id="SSF58104">
    <property type="entry name" value="Methyl-accepting chemotaxis protein (MCP) signaling domain"/>
    <property type="match status" value="1"/>
</dbReference>
<dbReference type="PANTHER" id="PTHR32089">
    <property type="entry name" value="METHYL-ACCEPTING CHEMOTAXIS PROTEIN MCPB"/>
    <property type="match status" value="1"/>
</dbReference>
<feature type="transmembrane region" description="Helical" evidence="4">
    <location>
        <begin position="24"/>
        <end position="45"/>
    </location>
</feature>
<keyword evidence="1 2" id="KW-0807">Transducer</keyword>